<evidence type="ECO:0000256" key="1">
    <source>
        <dbReference type="ARBA" id="ARBA00022977"/>
    </source>
</evidence>
<comment type="miscellaneous">
    <text evidence="2">Reaction mechanism of ThiL seems to utilize a direct, inline transfer of the gamma-phosphate of ATP to TMP rather than a phosphorylated enzyme intermediate.</text>
</comment>
<feature type="binding site" evidence="2">
    <location>
        <position position="209"/>
    </location>
    <ligand>
        <name>Mg(2+)</name>
        <dbReference type="ChEBI" id="CHEBI:18420"/>
        <label>3</label>
    </ligand>
</feature>
<dbReference type="PANTHER" id="PTHR30270:SF0">
    <property type="entry name" value="THIAMINE-MONOPHOSPHATE KINASE"/>
    <property type="match status" value="1"/>
</dbReference>
<dbReference type="CDD" id="cd02194">
    <property type="entry name" value="ThiL"/>
    <property type="match status" value="1"/>
</dbReference>
<feature type="domain" description="PurM-like C-terminal" evidence="4">
    <location>
        <begin position="148"/>
        <end position="300"/>
    </location>
</feature>
<keyword evidence="2 5" id="KW-0418">Kinase</keyword>
<dbReference type="Pfam" id="PF00586">
    <property type="entry name" value="AIRS"/>
    <property type="match status" value="1"/>
</dbReference>
<comment type="pathway">
    <text evidence="2">Cofactor biosynthesis; thiamine diphosphate biosynthesis; thiamine diphosphate from thiamine phosphate: step 1/1.</text>
</comment>
<feature type="binding site" evidence="2">
    <location>
        <position position="44"/>
    </location>
    <ligand>
        <name>Mg(2+)</name>
        <dbReference type="ChEBI" id="CHEBI:18420"/>
        <label>1</label>
    </ligand>
</feature>
<dbReference type="PIRSF" id="PIRSF005303">
    <property type="entry name" value="Thiam_monoph_kin"/>
    <property type="match status" value="1"/>
</dbReference>
<keyword evidence="2" id="KW-0067">ATP-binding</keyword>
<dbReference type="Proteomes" id="UP000810171">
    <property type="component" value="Unassembled WGS sequence"/>
</dbReference>
<keyword evidence="2" id="KW-0547">Nucleotide-binding</keyword>
<dbReference type="SUPFAM" id="SSF55326">
    <property type="entry name" value="PurM N-terminal domain-like"/>
    <property type="match status" value="1"/>
</dbReference>
<dbReference type="NCBIfam" id="TIGR01379">
    <property type="entry name" value="thiL"/>
    <property type="match status" value="1"/>
</dbReference>
<dbReference type="InterPro" id="IPR010918">
    <property type="entry name" value="PurM-like_C_dom"/>
</dbReference>
<feature type="binding site" evidence="2">
    <location>
        <position position="315"/>
    </location>
    <ligand>
        <name>substrate</name>
    </ligand>
</feature>
<dbReference type="InterPro" id="IPR006283">
    <property type="entry name" value="ThiL-like"/>
</dbReference>
<proteinExistence type="inferred from homology"/>
<feature type="binding site" evidence="2">
    <location>
        <position position="27"/>
    </location>
    <ligand>
        <name>Mg(2+)</name>
        <dbReference type="ChEBI" id="CHEBI:18420"/>
        <label>4</label>
    </ligand>
</feature>
<comment type="caution">
    <text evidence="5">The sequence shown here is derived from an EMBL/GenBank/DDBJ whole genome shotgun (WGS) entry which is preliminary data.</text>
</comment>
<feature type="binding site" evidence="2">
    <location>
        <position position="72"/>
    </location>
    <ligand>
        <name>Mg(2+)</name>
        <dbReference type="ChEBI" id="CHEBI:18420"/>
        <label>3</label>
    </ligand>
</feature>
<feature type="binding site" evidence="2">
    <location>
        <position position="72"/>
    </location>
    <ligand>
        <name>Mg(2+)</name>
        <dbReference type="ChEBI" id="CHEBI:18420"/>
        <label>2</label>
    </ligand>
</feature>
<dbReference type="SUPFAM" id="SSF56042">
    <property type="entry name" value="PurM C-terminal domain-like"/>
    <property type="match status" value="1"/>
</dbReference>
<keyword evidence="2" id="KW-0460">Magnesium</keyword>
<dbReference type="EMBL" id="JACVEW010000033">
    <property type="protein sequence ID" value="MBP0050063.1"/>
    <property type="molecule type" value="Genomic_DNA"/>
</dbReference>
<keyword evidence="2" id="KW-0479">Metal-binding</keyword>
<feature type="binding site" evidence="2">
    <location>
        <position position="51"/>
    </location>
    <ligand>
        <name>substrate</name>
    </ligand>
</feature>
<dbReference type="HAMAP" id="MF_02128">
    <property type="entry name" value="TMP_kinase"/>
    <property type="match status" value="1"/>
</dbReference>
<dbReference type="GO" id="GO:0009030">
    <property type="term" value="F:thiamine-phosphate kinase activity"/>
    <property type="evidence" value="ECO:0007669"/>
    <property type="project" value="UniProtKB-EC"/>
</dbReference>
<comment type="caution">
    <text evidence="2">Lacks conserved residue(s) required for the propagation of feature annotation.</text>
</comment>
<dbReference type="PANTHER" id="PTHR30270">
    <property type="entry name" value="THIAMINE-MONOPHOSPHATE KINASE"/>
    <property type="match status" value="1"/>
</dbReference>
<comment type="function">
    <text evidence="2">Catalyzes the ATP-dependent phosphorylation of thiamine-monophosphate (TMP) to form thiamine-pyrophosphate (TPP), the active form of vitamin B1.</text>
</comment>
<evidence type="ECO:0000313" key="5">
    <source>
        <dbReference type="EMBL" id="MBP0050063.1"/>
    </source>
</evidence>
<feature type="binding site" evidence="2">
    <location>
        <position position="211"/>
    </location>
    <ligand>
        <name>ATP</name>
        <dbReference type="ChEBI" id="CHEBI:30616"/>
    </ligand>
</feature>
<protein>
    <recommendedName>
        <fullName evidence="2">Thiamine-monophosphate kinase</fullName>
        <shortName evidence="2">TMP kinase</shortName>
        <shortName evidence="2">Thiamine-phosphate kinase</shortName>
        <ecNumber evidence="2">2.7.4.16</ecNumber>
    </recommendedName>
</protein>
<dbReference type="EC" id="2.7.4.16" evidence="2"/>
<feature type="binding site" evidence="2">
    <location>
        <position position="259"/>
    </location>
    <ligand>
        <name>substrate</name>
    </ligand>
</feature>
<dbReference type="InterPro" id="IPR036676">
    <property type="entry name" value="PurM-like_C_sf"/>
</dbReference>
<feature type="binding site" evidence="2">
    <location>
        <position position="27"/>
    </location>
    <ligand>
        <name>Mg(2+)</name>
        <dbReference type="ChEBI" id="CHEBI:18420"/>
        <label>3</label>
    </ligand>
</feature>
<dbReference type="RefSeq" id="WP_209288748.1">
    <property type="nucleotide sequence ID" value="NZ_JACVEW010000033.1"/>
</dbReference>
<feature type="binding site" evidence="2">
    <location>
        <position position="212"/>
    </location>
    <ligand>
        <name>Mg(2+)</name>
        <dbReference type="ChEBI" id="CHEBI:18420"/>
        <label>5</label>
    </ligand>
</feature>
<dbReference type="InterPro" id="IPR036921">
    <property type="entry name" value="PurM-like_N_sf"/>
</dbReference>
<dbReference type="Pfam" id="PF02769">
    <property type="entry name" value="AIRS_C"/>
    <property type="match status" value="1"/>
</dbReference>
<keyword evidence="6" id="KW-1185">Reference proteome</keyword>
<reference evidence="5 6" key="1">
    <citation type="submission" date="2020-09" db="EMBL/GenBank/DDBJ databases">
        <authorList>
            <person name="Tanuku N.R.S."/>
        </authorList>
    </citation>
    <scope>NUCLEOTIDE SEQUENCE [LARGE SCALE GENOMIC DNA]</scope>
    <source>
        <strain evidence="5 6">AK62</strain>
    </source>
</reference>
<evidence type="ECO:0000313" key="6">
    <source>
        <dbReference type="Proteomes" id="UP000810171"/>
    </source>
</evidence>
<feature type="binding site" evidence="2">
    <location>
        <position position="119"/>
    </location>
    <ligand>
        <name>Mg(2+)</name>
        <dbReference type="ChEBI" id="CHEBI:18420"/>
        <label>1</label>
    </ligand>
</feature>
<dbReference type="InterPro" id="IPR016188">
    <property type="entry name" value="PurM-like_N"/>
</dbReference>
<evidence type="ECO:0000259" key="3">
    <source>
        <dbReference type="Pfam" id="PF00586"/>
    </source>
</evidence>
<comment type="catalytic activity">
    <reaction evidence="2">
        <text>thiamine phosphate + ATP = thiamine diphosphate + ADP</text>
        <dbReference type="Rhea" id="RHEA:15913"/>
        <dbReference type="ChEBI" id="CHEBI:30616"/>
        <dbReference type="ChEBI" id="CHEBI:37575"/>
        <dbReference type="ChEBI" id="CHEBI:58937"/>
        <dbReference type="ChEBI" id="CHEBI:456216"/>
        <dbReference type="EC" id="2.7.4.16"/>
    </reaction>
</comment>
<dbReference type="Gene3D" id="3.90.650.10">
    <property type="entry name" value="PurM-like C-terminal domain"/>
    <property type="match status" value="1"/>
</dbReference>
<organism evidence="5 6">
    <name type="scientific">Marinobacterium alkalitolerans</name>
    <dbReference type="NCBI Taxonomy" id="1542925"/>
    <lineage>
        <taxon>Bacteria</taxon>
        <taxon>Pseudomonadati</taxon>
        <taxon>Pseudomonadota</taxon>
        <taxon>Gammaproteobacteria</taxon>
        <taxon>Oceanospirillales</taxon>
        <taxon>Oceanospirillaceae</taxon>
        <taxon>Marinobacterium</taxon>
    </lineage>
</organism>
<evidence type="ECO:0000256" key="2">
    <source>
        <dbReference type="HAMAP-Rule" id="MF_02128"/>
    </source>
</evidence>
<sequence>MGEFELIRRYFDHAAAGAGVIEGIGDDCAVLQVPAGQELAVSIDTLVEGIHFLSEIPPAELAWRLIGAAVSDLAAAAAQPAWLTLALTLPKADPEWLEPFARALAECCEQQGIALVGGDTTRGDRLVLSAQVHGWVEAGQALLRKGAQPGDRVLVSGTLGDSRAGLESLLHPVSAPTQEIRWLQQRFYRPEPRITLARALRPHVHAGLDISDGLLADLSHMLDASGVGADIETCCLPLSGALAHCYPDQALNWALSGGEDFELCLAVPEAAVTTCLQLAEQQGVRLTGIGRITDVPGLRVNDAEGRELAGLAQGYDHFKESP</sequence>
<name>A0ABS3ZEC5_9GAMM</name>
<feature type="binding site" evidence="2">
    <location>
        <position position="42"/>
    </location>
    <ligand>
        <name>Mg(2+)</name>
        <dbReference type="ChEBI" id="CHEBI:18420"/>
        <label>4</label>
    </ligand>
</feature>
<feature type="binding site" evidence="2">
    <location>
        <position position="72"/>
    </location>
    <ligand>
        <name>Mg(2+)</name>
        <dbReference type="ChEBI" id="CHEBI:18420"/>
        <label>4</label>
    </ligand>
</feature>
<keyword evidence="1 2" id="KW-0784">Thiamine biosynthesis</keyword>
<feature type="binding site" evidence="2">
    <location>
        <begin position="118"/>
        <end position="119"/>
    </location>
    <ligand>
        <name>ATP</name>
        <dbReference type="ChEBI" id="CHEBI:30616"/>
    </ligand>
</feature>
<gene>
    <name evidence="2 5" type="primary">thiL</name>
    <name evidence="5" type="ORF">H9C73_15145</name>
</gene>
<comment type="similarity">
    <text evidence="2">Belongs to the thiamine-monophosphate kinase family.</text>
</comment>
<accession>A0ABS3ZEC5</accession>
<feature type="binding site" evidence="2">
    <location>
        <position position="44"/>
    </location>
    <ligand>
        <name>Mg(2+)</name>
        <dbReference type="ChEBI" id="CHEBI:18420"/>
        <label>2</label>
    </ligand>
</feature>
<evidence type="ECO:0000259" key="4">
    <source>
        <dbReference type="Pfam" id="PF02769"/>
    </source>
</evidence>
<feature type="domain" description="PurM-like N-terminal" evidence="3">
    <location>
        <begin position="25"/>
        <end position="136"/>
    </location>
</feature>
<feature type="binding site" evidence="2">
    <location>
        <position position="144"/>
    </location>
    <ligand>
        <name>ATP</name>
        <dbReference type="ChEBI" id="CHEBI:30616"/>
    </ligand>
</feature>
<keyword evidence="2 5" id="KW-0808">Transferase</keyword>
<dbReference type="Gene3D" id="3.30.1330.10">
    <property type="entry name" value="PurM-like, N-terminal domain"/>
    <property type="match status" value="1"/>
</dbReference>